<feature type="region of interest" description="Disordered" evidence="3">
    <location>
        <begin position="122"/>
        <end position="141"/>
    </location>
</feature>
<dbReference type="GO" id="GO:0044550">
    <property type="term" value="P:secondary metabolite biosynthetic process"/>
    <property type="evidence" value="ECO:0007669"/>
    <property type="project" value="TreeGrafter"/>
</dbReference>
<dbReference type="GO" id="GO:0006633">
    <property type="term" value="P:fatty acid biosynthetic process"/>
    <property type="evidence" value="ECO:0007669"/>
    <property type="project" value="TreeGrafter"/>
</dbReference>
<name>A0A9P7M7B7_9HYPO</name>
<evidence type="ECO:0000256" key="2">
    <source>
        <dbReference type="ARBA" id="ARBA00022553"/>
    </source>
</evidence>
<feature type="non-terminal residue" evidence="5">
    <location>
        <position position="166"/>
    </location>
</feature>
<keyword evidence="1" id="KW-0596">Phosphopantetheine</keyword>
<dbReference type="GO" id="GO:0004312">
    <property type="term" value="F:fatty acid synthase activity"/>
    <property type="evidence" value="ECO:0007669"/>
    <property type="project" value="TreeGrafter"/>
</dbReference>
<dbReference type="SUPFAM" id="SSF53901">
    <property type="entry name" value="Thiolase-like"/>
    <property type="match status" value="1"/>
</dbReference>
<dbReference type="PANTHER" id="PTHR43775">
    <property type="entry name" value="FATTY ACID SYNTHASE"/>
    <property type="match status" value="1"/>
</dbReference>
<dbReference type="InterPro" id="IPR016039">
    <property type="entry name" value="Thiolase-like"/>
</dbReference>
<evidence type="ECO:0000313" key="6">
    <source>
        <dbReference type="Proteomes" id="UP000706124"/>
    </source>
</evidence>
<feature type="domain" description="Beta-ketoacyl synthase-like N-terminal" evidence="4">
    <location>
        <begin position="20"/>
        <end position="128"/>
    </location>
</feature>
<comment type="caution">
    <text evidence="5">The sequence shown here is derived from an EMBL/GenBank/DDBJ whole genome shotgun (WGS) entry which is preliminary data.</text>
</comment>
<keyword evidence="2" id="KW-0597">Phosphoprotein</keyword>
<organism evidence="5 6">
    <name type="scientific">Claviceps pazoutovae</name>
    <dbReference type="NCBI Taxonomy" id="1649127"/>
    <lineage>
        <taxon>Eukaryota</taxon>
        <taxon>Fungi</taxon>
        <taxon>Dikarya</taxon>
        <taxon>Ascomycota</taxon>
        <taxon>Pezizomycotina</taxon>
        <taxon>Sordariomycetes</taxon>
        <taxon>Hypocreomycetidae</taxon>
        <taxon>Hypocreales</taxon>
        <taxon>Clavicipitaceae</taxon>
        <taxon>Claviceps</taxon>
    </lineage>
</organism>
<dbReference type="Pfam" id="PF00109">
    <property type="entry name" value="ketoacyl-synt"/>
    <property type="match status" value="1"/>
</dbReference>
<dbReference type="InterPro" id="IPR014030">
    <property type="entry name" value="Ketoacyl_synth_N"/>
</dbReference>
<dbReference type="InterPro" id="IPR050091">
    <property type="entry name" value="PKS_NRPS_Biosynth_Enz"/>
</dbReference>
<dbReference type="Proteomes" id="UP000706124">
    <property type="component" value="Unassembled WGS sequence"/>
</dbReference>
<protein>
    <recommendedName>
        <fullName evidence="4">Beta-ketoacyl synthase-like N-terminal domain-containing protein</fullName>
    </recommendedName>
</protein>
<gene>
    <name evidence="5" type="ORF">E4U60_005821</name>
</gene>
<dbReference type="PANTHER" id="PTHR43775:SF37">
    <property type="entry name" value="SI:DKEY-61P9.11"/>
    <property type="match status" value="1"/>
</dbReference>
<evidence type="ECO:0000256" key="1">
    <source>
        <dbReference type="ARBA" id="ARBA00022450"/>
    </source>
</evidence>
<evidence type="ECO:0000313" key="5">
    <source>
        <dbReference type="EMBL" id="KAG5931731.1"/>
    </source>
</evidence>
<dbReference type="OrthoDB" id="4947858at2759"/>
<dbReference type="AlphaFoldDB" id="A0A9P7M7B7"/>
<sequence>YQAVVAPSGLSVSWIIAEVSKAGRFLESDTLDEFWHLLESLQTTHREIPSLRFSVDDFQCSLSYSATRFTHNALLARHGCFIKKPRNFDHRVFNISPREVLQMNLVQRILLMATHEALEMAGYSPPRRRGGGDSSNALANVSKAHSSPKSLGISAILGGLRIPLAS</sequence>
<dbReference type="Gene3D" id="3.40.47.10">
    <property type="match status" value="1"/>
</dbReference>
<proteinExistence type="predicted"/>
<keyword evidence="6" id="KW-1185">Reference proteome</keyword>
<accession>A0A9P7M7B7</accession>
<dbReference type="EMBL" id="SRPO01000529">
    <property type="protein sequence ID" value="KAG5931731.1"/>
    <property type="molecule type" value="Genomic_DNA"/>
</dbReference>
<evidence type="ECO:0000256" key="3">
    <source>
        <dbReference type="SAM" id="MobiDB-lite"/>
    </source>
</evidence>
<reference evidence="5 6" key="1">
    <citation type="journal article" date="2020" name="bioRxiv">
        <title>Whole genome comparisons of ergot fungi reveals the divergence and evolution of species within the genus Claviceps are the result of varying mechanisms driving genome evolution and host range expansion.</title>
        <authorList>
            <person name="Wyka S.A."/>
            <person name="Mondo S.J."/>
            <person name="Liu M."/>
            <person name="Dettman J."/>
            <person name="Nalam V."/>
            <person name="Broders K.D."/>
        </authorList>
    </citation>
    <scope>NUCLEOTIDE SEQUENCE [LARGE SCALE GENOMIC DNA]</scope>
    <source>
        <strain evidence="5 6">CCC 1485</strain>
    </source>
</reference>
<evidence type="ECO:0000259" key="4">
    <source>
        <dbReference type="Pfam" id="PF00109"/>
    </source>
</evidence>